<dbReference type="SUPFAM" id="SSF55729">
    <property type="entry name" value="Acyl-CoA N-acyltransferases (Nat)"/>
    <property type="match status" value="1"/>
</dbReference>
<dbReference type="Proteomes" id="UP000070620">
    <property type="component" value="Unassembled WGS sequence"/>
</dbReference>
<sequence length="165" mass="18449">MIDAGLTDRAGRRVRLRPVDDDNWRAVADVVPRDDQRDFVAPSAARYLLLSLREGVWRSLAVCADEEVVGHVMWGWDDDDQRYWIGGMVIDASRQGAGLGRATVLTLVRCLMERPDCPAVRLSVHASNDTARRLYGSVGFRDLEWDGDGEVVAELTRERLPDLAA</sequence>
<organism evidence="2 3">
    <name type="scientific">Micromonospora rosaria</name>
    <dbReference type="NCBI Taxonomy" id="47874"/>
    <lineage>
        <taxon>Bacteria</taxon>
        <taxon>Bacillati</taxon>
        <taxon>Actinomycetota</taxon>
        <taxon>Actinomycetes</taxon>
        <taxon>Micromonosporales</taxon>
        <taxon>Micromonosporaceae</taxon>
        <taxon>Micromonospora</taxon>
    </lineage>
</organism>
<accession>A0A136PVH6</accession>
<comment type="caution">
    <text evidence="2">The sequence shown here is derived from an EMBL/GenBank/DDBJ whole genome shotgun (WGS) entry which is preliminary data.</text>
</comment>
<name>A0A136PVH6_9ACTN</name>
<evidence type="ECO:0000313" key="3">
    <source>
        <dbReference type="Proteomes" id="UP000070620"/>
    </source>
</evidence>
<protein>
    <submittedName>
        <fullName evidence="2">Acetyltransferase</fullName>
    </submittedName>
</protein>
<dbReference type="GO" id="GO:0016747">
    <property type="term" value="F:acyltransferase activity, transferring groups other than amino-acyl groups"/>
    <property type="evidence" value="ECO:0007669"/>
    <property type="project" value="InterPro"/>
</dbReference>
<gene>
    <name evidence="2" type="ORF">AWW66_09640</name>
</gene>
<keyword evidence="3" id="KW-1185">Reference proteome</keyword>
<evidence type="ECO:0000259" key="1">
    <source>
        <dbReference type="PROSITE" id="PS51186"/>
    </source>
</evidence>
<feature type="domain" description="N-acetyltransferase" evidence="1">
    <location>
        <begin position="14"/>
        <end position="158"/>
    </location>
</feature>
<keyword evidence="2" id="KW-0808">Transferase</keyword>
<dbReference type="Pfam" id="PF00583">
    <property type="entry name" value="Acetyltransf_1"/>
    <property type="match status" value="1"/>
</dbReference>
<dbReference type="InterPro" id="IPR000182">
    <property type="entry name" value="GNAT_dom"/>
</dbReference>
<dbReference type="OrthoDB" id="3526335at2"/>
<proteinExistence type="predicted"/>
<dbReference type="EMBL" id="LRQV01000024">
    <property type="protein sequence ID" value="KXK62176.1"/>
    <property type="molecule type" value="Genomic_DNA"/>
</dbReference>
<dbReference type="PROSITE" id="PS51186">
    <property type="entry name" value="GNAT"/>
    <property type="match status" value="1"/>
</dbReference>
<dbReference type="AlphaFoldDB" id="A0A136PVH6"/>
<dbReference type="InterPro" id="IPR016181">
    <property type="entry name" value="Acyl_CoA_acyltransferase"/>
</dbReference>
<dbReference type="RefSeq" id="WP_067362956.1">
    <property type="nucleotide sequence ID" value="NZ_JBIUBN010000007.1"/>
</dbReference>
<evidence type="ECO:0000313" key="2">
    <source>
        <dbReference type="EMBL" id="KXK62176.1"/>
    </source>
</evidence>
<dbReference type="CDD" id="cd04301">
    <property type="entry name" value="NAT_SF"/>
    <property type="match status" value="1"/>
</dbReference>
<reference evidence="2 3" key="1">
    <citation type="submission" date="2016-01" db="EMBL/GenBank/DDBJ databases">
        <title>Whole genome sequence and analysis of Micromonospora rosaria DSM 803, which can produce antibacterial substance rosamicin.</title>
        <authorList>
            <person name="Yang H."/>
            <person name="He X."/>
            <person name="Zhu D."/>
        </authorList>
    </citation>
    <scope>NUCLEOTIDE SEQUENCE [LARGE SCALE GENOMIC DNA]</scope>
    <source>
        <strain evidence="2 3">DSM 803</strain>
    </source>
</reference>
<dbReference type="Gene3D" id="3.40.630.30">
    <property type="match status" value="1"/>
</dbReference>